<evidence type="ECO:0000313" key="1">
    <source>
        <dbReference type="EMBL" id="QUP53554.1"/>
    </source>
</evidence>
<name>A0ABX7ZFB6_9RALS</name>
<sequence length="101" mass="11422">MNTKHLKLEREPNGKKTWQAASAEPCLFGWHLIPEDIKAVVITEGELDAASLYQYGVPALSVNQGAGNHQWIDSDFDRLERFHRSGYGSTVTSLARREPRR</sequence>
<evidence type="ECO:0008006" key="3">
    <source>
        <dbReference type="Google" id="ProtNLM"/>
    </source>
</evidence>
<reference evidence="1 2" key="1">
    <citation type="journal article" date="2021" name="Phytopathology">
        <title>Complete genome sequence of Ralstonia syzygii subsp. indonesiensis strain LLRS-1, isolated from wilted tobacco in China.</title>
        <authorList>
            <person name="Lu C.H."/>
            <person name="Li J.Y."/>
            <person name="Mi M.G."/>
            <person name="Lin Z.L."/>
            <person name="Jiang N."/>
            <person name="Gai X."/>
            <person name="Ma J.H."/>
            <person name="Lei L.P."/>
            <person name="Xia Z.Y."/>
        </authorList>
    </citation>
    <scope>NUCLEOTIDE SEQUENCE [LARGE SCALE GENOMIC DNA]</scope>
    <source>
        <strain evidence="1 2">LLRS-1</strain>
    </source>
</reference>
<proteinExistence type="predicted"/>
<gene>
    <name evidence="1" type="ORF">GO998_07135</name>
</gene>
<protein>
    <recommendedName>
        <fullName evidence="3">Toprim domain-containing protein</fullName>
    </recommendedName>
</protein>
<dbReference type="Proteomes" id="UP000677898">
    <property type="component" value="Chromosome"/>
</dbReference>
<organism evidence="1 2">
    <name type="scientific">Ralstonia syzygii</name>
    <dbReference type="NCBI Taxonomy" id="28097"/>
    <lineage>
        <taxon>Bacteria</taxon>
        <taxon>Pseudomonadati</taxon>
        <taxon>Pseudomonadota</taxon>
        <taxon>Betaproteobacteria</taxon>
        <taxon>Burkholderiales</taxon>
        <taxon>Burkholderiaceae</taxon>
        <taxon>Ralstonia</taxon>
        <taxon>Ralstonia solanacearum species complex</taxon>
    </lineage>
</organism>
<dbReference type="EMBL" id="CP046729">
    <property type="protein sequence ID" value="QUP53554.1"/>
    <property type="molecule type" value="Genomic_DNA"/>
</dbReference>
<dbReference type="InterPro" id="IPR034154">
    <property type="entry name" value="TOPRIM_DnaG/twinkle"/>
</dbReference>
<dbReference type="SUPFAM" id="SSF56731">
    <property type="entry name" value="DNA primase core"/>
    <property type="match status" value="1"/>
</dbReference>
<dbReference type="RefSeq" id="WP_211904834.1">
    <property type="nucleotide sequence ID" value="NZ_CP046729.1"/>
</dbReference>
<dbReference type="CDD" id="cd01029">
    <property type="entry name" value="TOPRIM_primases"/>
    <property type="match status" value="1"/>
</dbReference>
<accession>A0ABX7ZFB6</accession>
<keyword evidence="2" id="KW-1185">Reference proteome</keyword>
<evidence type="ECO:0000313" key="2">
    <source>
        <dbReference type="Proteomes" id="UP000677898"/>
    </source>
</evidence>
<dbReference type="Gene3D" id="3.40.1360.10">
    <property type="match status" value="1"/>
</dbReference>